<evidence type="ECO:0000313" key="2">
    <source>
        <dbReference type="Proteomes" id="UP001528411"/>
    </source>
</evidence>
<dbReference type="InterPro" id="IPR017850">
    <property type="entry name" value="Alkaline_phosphatase_core_sf"/>
</dbReference>
<comment type="caution">
    <text evidence="1">The sequence shown here is derived from an EMBL/GenBank/DDBJ whole genome shotgun (WGS) entry which is preliminary data.</text>
</comment>
<dbReference type="Gene3D" id="3.30.1120.10">
    <property type="match status" value="1"/>
</dbReference>
<name>A0ABT5FAH9_9GAMM</name>
<accession>A0ABT5FAH9</accession>
<keyword evidence="2" id="KW-1185">Reference proteome</keyword>
<evidence type="ECO:0000313" key="1">
    <source>
        <dbReference type="EMBL" id="MDC2888548.1"/>
    </source>
</evidence>
<dbReference type="RefSeq" id="WP_272180147.1">
    <property type="nucleotide sequence ID" value="NZ_JAQOMS010000002.1"/>
</dbReference>
<dbReference type="Gene3D" id="3.40.720.10">
    <property type="entry name" value="Alkaline Phosphatase, subunit A"/>
    <property type="match status" value="1"/>
</dbReference>
<reference evidence="1 2" key="1">
    <citation type="submission" date="2023-01" db="EMBL/GenBank/DDBJ databases">
        <title>Psychrosphaera sp. nov., isolated from marine algae.</title>
        <authorList>
            <person name="Bayburt H."/>
            <person name="Choi B.J."/>
            <person name="Kim J.M."/>
            <person name="Choi D.G."/>
            <person name="Jeon C.O."/>
        </authorList>
    </citation>
    <scope>NUCLEOTIDE SEQUENCE [LARGE SCALE GENOMIC DNA]</scope>
    <source>
        <strain evidence="1 2">G1-22</strain>
    </source>
</reference>
<dbReference type="SUPFAM" id="SSF53649">
    <property type="entry name" value="Alkaline phosphatase-like"/>
    <property type="match status" value="1"/>
</dbReference>
<dbReference type="Proteomes" id="UP001528411">
    <property type="component" value="Unassembled WGS sequence"/>
</dbReference>
<organism evidence="1 2">
    <name type="scientific">Psychrosphaera algicola</name>
    <dbReference type="NCBI Taxonomy" id="3023714"/>
    <lineage>
        <taxon>Bacteria</taxon>
        <taxon>Pseudomonadati</taxon>
        <taxon>Pseudomonadota</taxon>
        <taxon>Gammaproteobacteria</taxon>
        <taxon>Alteromonadales</taxon>
        <taxon>Pseudoalteromonadaceae</taxon>
        <taxon>Psychrosphaera</taxon>
    </lineage>
</organism>
<gene>
    <name evidence="1" type="ORF">PN838_06995</name>
</gene>
<protein>
    <submittedName>
        <fullName evidence="1">Uncharacterized protein</fullName>
    </submittedName>
</protein>
<proteinExistence type="predicted"/>
<dbReference type="EMBL" id="JAQOMS010000002">
    <property type="protein sequence ID" value="MDC2888548.1"/>
    <property type="molecule type" value="Genomic_DNA"/>
</dbReference>
<sequence length="112" mass="12005">MHGGTSKIKAGSVSNQMLNNVDMFATFAALTGQPLSADNSNDSINMLPAILGEATTPLRTEMIVTPRKATHVGLRKGKWMYIGAQNDGGFKGSKPHQHAYRGTGCHNVSKYT</sequence>